<protein>
    <submittedName>
        <fullName evidence="1">DUF2589 domain-containing protein</fullName>
    </submittedName>
</protein>
<dbReference type="OrthoDB" id="1043330at2"/>
<reference evidence="1 2" key="1">
    <citation type="submission" date="2020-09" db="EMBL/GenBank/DDBJ databases">
        <title>Characterization and genome sequencing of Ruminiclostridium sp. nov. MA18.</title>
        <authorList>
            <person name="Rettenmaier R."/>
            <person name="Kowollik M.-L."/>
            <person name="Liebl W."/>
            <person name="Zverlov V."/>
        </authorList>
    </citation>
    <scope>NUCLEOTIDE SEQUENCE [LARGE SCALE GENOMIC DNA]</scope>
    <source>
        <strain evidence="1 2">MA18</strain>
    </source>
</reference>
<dbReference type="Proteomes" id="UP000306409">
    <property type="component" value="Chromosome"/>
</dbReference>
<sequence>MSIAQQFSGLPMDQLIGAPLSAASDASIRLASSTAEFINKVGFDSNGNVRNVAFKYEKRSMNEDGTSNLDEMKVEVPMLAIVPIPNLQIDEVNILFDMEVKQSEKSESSLDLGLSLSGSARIGPVKVSVTGSVSVHQANTRSTDNSAKYHVDVRATNHGTPEGLARVLDMMAANVAPSLVSSTLKDGNGQDLTEQAKAKAERLKSLRNEISQLESRLSAAESGLMSNIINIKKIADSQLNVYQSNILKKINELNGEDDEIKNAKTDEEKEKAQKKKEENDKLAEEYSQTQDQINQVWNNFKNMVKDYIKMIADSNEEQTGVSELFGLKAVDDKIKIAQYAKTEEFYNALAAAQKNAVDSQKTVSQTESDLLKKKGEYSNAIAGK</sequence>
<keyword evidence="2" id="KW-1185">Reference proteome</keyword>
<dbReference type="Pfam" id="PF11655">
    <property type="entry name" value="DUF2589"/>
    <property type="match status" value="1"/>
</dbReference>
<dbReference type="AlphaFoldDB" id="A0A4U7JAA9"/>
<evidence type="ECO:0000313" key="2">
    <source>
        <dbReference type="Proteomes" id="UP000306409"/>
    </source>
</evidence>
<dbReference type="RefSeq" id="WP_137698935.1">
    <property type="nucleotide sequence ID" value="NZ_CP061336.1"/>
</dbReference>
<evidence type="ECO:0000313" key="1">
    <source>
        <dbReference type="EMBL" id="QNU66744.1"/>
    </source>
</evidence>
<name>A0A4U7JAA9_9FIRM</name>
<accession>A0A4U7JAA9</accession>
<organism evidence="1 2">
    <name type="scientific">Ruminiclostridium herbifermentans</name>
    <dbReference type="NCBI Taxonomy" id="2488810"/>
    <lineage>
        <taxon>Bacteria</taxon>
        <taxon>Bacillati</taxon>
        <taxon>Bacillota</taxon>
        <taxon>Clostridia</taxon>
        <taxon>Eubacteriales</taxon>
        <taxon>Oscillospiraceae</taxon>
        <taxon>Ruminiclostridium</taxon>
    </lineage>
</organism>
<dbReference type="KEGG" id="rher:EHE19_018195"/>
<dbReference type="InterPro" id="IPR024510">
    <property type="entry name" value="DUF2589"/>
</dbReference>
<gene>
    <name evidence="1" type="ORF">EHE19_018195</name>
</gene>
<dbReference type="EMBL" id="CP061336">
    <property type="protein sequence ID" value="QNU66744.1"/>
    <property type="molecule type" value="Genomic_DNA"/>
</dbReference>
<proteinExistence type="predicted"/>